<dbReference type="Pfam" id="PF00782">
    <property type="entry name" value="DSPc"/>
    <property type="match status" value="1"/>
</dbReference>
<dbReference type="PROSITE" id="PS50056">
    <property type="entry name" value="TYR_PHOSPHATASE_2"/>
    <property type="match status" value="1"/>
</dbReference>
<evidence type="ECO:0000259" key="1">
    <source>
        <dbReference type="PROSITE" id="PS50056"/>
    </source>
</evidence>
<comment type="caution">
    <text evidence="2">The sequence shown here is derived from an EMBL/GenBank/DDBJ whole genome shotgun (WGS) entry which is preliminary data.</text>
</comment>
<dbReference type="InterPro" id="IPR000340">
    <property type="entry name" value="Dual-sp_phosphatase_cat-dom"/>
</dbReference>
<name>A0ABV1W7T8_9ACTN</name>
<dbReference type="GO" id="GO:0004722">
    <property type="term" value="F:protein serine/threonine phosphatase activity"/>
    <property type="evidence" value="ECO:0007669"/>
    <property type="project" value="UniProtKB-EC"/>
</dbReference>
<feature type="non-terminal residue" evidence="2">
    <location>
        <position position="125"/>
    </location>
</feature>
<protein>
    <submittedName>
        <fullName evidence="2">Dual specificity protein phosphatase</fullName>
        <ecNumber evidence="2">3.1.3.16</ecNumber>
        <ecNumber evidence="2">3.1.3.48</ecNumber>
    </submittedName>
</protein>
<sequence length="125" mass="12938">MTAPDAIIGISALDDYVLLGDAGLAMAMVSAGAKHLVDLRGETTPPRLPVPIEHFPIMDLEPDQDELILQAATRVAALADSGVRVGVYCQAGISRTSTVAIAYLLLGGATLADATTAVRTVRPQA</sequence>
<dbReference type="SUPFAM" id="SSF52799">
    <property type="entry name" value="(Phosphotyrosine protein) phosphatases II"/>
    <property type="match status" value="1"/>
</dbReference>
<dbReference type="InterPro" id="IPR029021">
    <property type="entry name" value="Prot-tyrosine_phosphatase-like"/>
</dbReference>
<gene>
    <name evidence="2" type="ORF">ABT317_25620</name>
</gene>
<dbReference type="InterPro" id="IPR000387">
    <property type="entry name" value="Tyr_Pase_dom"/>
</dbReference>
<proteinExistence type="predicted"/>
<dbReference type="EC" id="3.1.3.16" evidence="2"/>
<reference evidence="2 3" key="1">
    <citation type="submission" date="2024-06" db="EMBL/GenBank/DDBJ databases">
        <title>The Natural Products Discovery Center: Release of the First 8490 Sequenced Strains for Exploring Actinobacteria Biosynthetic Diversity.</title>
        <authorList>
            <person name="Kalkreuter E."/>
            <person name="Kautsar S.A."/>
            <person name="Yang D."/>
            <person name="Bader C.D."/>
            <person name="Teijaro C.N."/>
            <person name="Fluegel L."/>
            <person name="Davis C.M."/>
            <person name="Simpson J.R."/>
            <person name="Lauterbach L."/>
            <person name="Steele A.D."/>
            <person name="Gui C."/>
            <person name="Meng S."/>
            <person name="Li G."/>
            <person name="Viehrig K."/>
            <person name="Ye F."/>
            <person name="Su P."/>
            <person name="Kiefer A.F."/>
            <person name="Nichols A."/>
            <person name="Cepeda A.J."/>
            <person name="Yan W."/>
            <person name="Fan B."/>
            <person name="Jiang Y."/>
            <person name="Adhikari A."/>
            <person name="Zheng C.-J."/>
            <person name="Schuster L."/>
            <person name="Cowan T.M."/>
            <person name="Smanski M.J."/>
            <person name="Chevrette M.G."/>
            <person name="De Carvalho L.P.S."/>
            <person name="Shen B."/>
        </authorList>
    </citation>
    <scope>NUCLEOTIDE SEQUENCE [LARGE SCALE GENOMIC DNA]</scope>
    <source>
        <strain evidence="2 3">NPDC000634</strain>
    </source>
</reference>
<keyword evidence="2" id="KW-0378">Hydrolase</keyword>
<keyword evidence="3" id="KW-1185">Reference proteome</keyword>
<dbReference type="Proteomes" id="UP001458415">
    <property type="component" value="Unassembled WGS sequence"/>
</dbReference>
<dbReference type="EC" id="3.1.3.48" evidence="2"/>
<evidence type="ECO:0000313" key="3">
    <source>
        <dbReference type="Proteomes" id="UP001458415"/>
    </source>
</evidence>
<organism evidence="2 3">
    <name type="scientific">Streptomyces carpinensis</name>
    <dbReference type="NCBI Taxonomy" id="66369"/>
    <lineage>
        <taxon>Bacteria</taxon>
        <taxon>Bacillati</taxon>
        <taxon>Actinomycetota</taxon>
        <taxon>Actinomycetes</taxon>
        <taxon>Kitasatosporales</taxon>
        <taxon>Streptomycetaceae</taxon>
        <taxon>Streptomyces</taxon>
    </lineage>
</organism>
<feature type="domain" description="Tyrosine specific protein phosphatases" evidence="1">
    <location>
        <begin position="66"/>
        <end position="125"/>
    </location>
</feature>
<dbReference type="CDD" id="cd14498">
    <property type="entry name" value="DSP"/>
    <property type="match status" value="1"/>
</dbReference>
<dbReference type="GO" id="GO:0004725">
    <property type="term" value="F:protein tyrosine phosphatase activity"/>
    <property type="evidence" value="ECO:0007669"/>
    <property type="project" value="UniProtKB-EC"/>
</dbReference>
<accession>A0ABV1W7T8</accession>
<evidence type="ECO:0000313" key="2">
    <source>
        <dbReference type="EMBL" id="MER6980258.1"/>
    </source>
</evidence>
<dbReference type="EMBL" id="JBEPCU010000515">
    <property type="protein sequence ID" value="MER6980258.1"/>
    <property type="molecule type" value="Genomic_DNA"/>
</dbReference>
<dbReference type="Gene3D" id="3.90.190.10">
    <property type="entry name" value="Protein tyrosine phosphatase superfamily"/>
    <property type="match status" value="1"/>
</dbReference>